<feature type="binding site" evidence="5">
    <location>
        <position position="171"/>
    </location>
    <ligand>
        <name>Zn(2+)</name>
        <dbReference type="ChEBI" id="CHEBI:29105"/>
    </ligand>
</feature>
<dbReference type="PANTHER" id="PTHR42742">
    <property type="entry name" value="TRANSCRIPTIONAL REPRESSOR MPRA"/>
    <property type="match status" value="1"/>
</dbReference>
<evidence type="ECO:0000256" key="4">
    <source>
        <dbReference type="ARBA" id="ARBA00030762"/>
    </source>
</evidence>
<dbReference type="InterPro" id="IPR011051">
    <property type="entry name" value="RmlC_Cupin_sf"/>
</dbReference>
<dbReference type="KEGG" id="rch:RUM_03200"/>
<dbReference type="PIRSF" id="PIRSF036894">
    <property type="entry name" value="PMI_Firm_short"/>
    <property type="match status" value="1"/>
</dbReference>
<evidence type="ECO:0000256" key="3">
    <source>
        <dbReference type="ARBA" id="ARBA00029741"/>
    </source>
</evidence>
<name>D4LAB4_RUMC1</name>
<dbReference type="PATRIC" id="fig|213810.4.peg.226"/>
<keyword evidence="9" id="KW-0413">Isomerase</keyword>
<feature type="domain" description="Mannose-6-phosphate isomerase cupin" evidence="8">
    <location>
        <begin position="237"/>
        <end position="313"/>
    </location>
</feature>
<protein>
    <recommendedName>
        <fullName evidence="3">Phosphohexomutase</fullName>
    </recommendedName>
    <alternativeName>
        <fullName evidence="4">Phosphomannose isomerase</fullName>
    </alternativeName>
</protein>
<accession>D4LAB4</accession>
<evidence type="ECO:0000256" key="1">
    <source>
        <dbReference type="ARBA" id="ARBA00022723"/>
    </source>
</evidence>
<keyword evidence="2 5" id="KW-0862">Zinc</keyword>
<dbReference type="GO" id="GO:0005975">
    <property type="term" value="P:carbohydrate metabolic process"/>
    <property type="evidence" value="ECO:0007669"/>
    <property type="project" value="InterPro"/>
</dbReference>
<feature type="binding site" evidence="5">
    <location>
        <position position="96"/>
    </location>
    <ligand>
        <name>Zn(2+)</name>
        <dbReference type="ChEBI" id="CHEBI:29105"/>
    </ligand>
</feature>
<gene>
    <name evidence="9" type="ordered locus">RUM_03200</name>
</gene>
<organism evidence="9 10">
    <name type="scientific">Ruminococcus champanellensis (strain DSM 18848 / JCM 17042 / KCTC 15320 / 18P13)</name>
    <dbReference type="NCBI Taxonomy" id="213810"/>
    <lineage>
        <taxon>Bacteria</taxon>
        <taxon>Bacillati</taxon>
        <taxon>Bacillota</taxon>
        <taxon>Clostridia</taxon>
        <taxon>Eubacteriales</taxon>
        <taxon>Oscillospiraceae</taxon>
        <taxon>Ruminococcus</taxon>
    </lineage>
</organism>
<dbReference type="InterPro" id="IPR051804">
    <property type="entry name" value="Carb_Metab_Reg_Kinase/Isom"/>
</dbReference>
<evidence type="ECO:0000259" key="7">
    <source>
        <dbReference type="Pfam" id="PF20511"/>
    </source>
</evidence>
<proteinExistence type="predicted"/>
<reference evidence="9" key="1">
    <citation type="submission" date="2010-03" db="EMBL/GenBank/DDBJ databases">
        <title>The genome sequence of Ruminococcus sp. 18P13.</title>
        <authorList>
            <consortium name="metaHIT consortium -- http://www.metahit.eu/"/>
            <person name="Pajon A."/>
            <person name="Turner K."/>
            <person name="Parkhill J."/>
            <person name="Bernalier A."/>
        </authorList>
    </citation>
    <scope>NUCLEOTIDE SEQUENCE [LARGE SCALE GENOMIC DNA]</scope>
    <source>
        <strain evidence="9">Type strain: 18P13</strain>
    </source>
</reference>
<dbReference type="InterPro" id="IPR049071">
    <property type="entry name" value="MPI_cupin_dom"/>
</dbReference>
<feature type="binding site" evidence="5">
    <location>
        <position position="113"/>
    </location>
    <ligand>
        <name>Zn(2+)</name>
        <dbReference type="ChEBI" id="CHEBI:29105"/>
    </ligand>
</feature>
<dbReference type="Pfam" id="PF20511">
    <property type="entry name" value="PMI_typeI_cat"/>
    <property type="match status" value="1"/>
</dbReference>
<dbReference type="GO" id="GO:0008270">
    <property type="term" value="F:zinc ion binding"/>
    <property type="evidence" value="ECO:0007669"/>
    <property type="project" value="InterPro"/>
</dbReference>
<dbReference type="Pfam" id="PF21621">
    <property type="entry name" value="MPI_cupin_dom"/>
    <property type="match status" value="1"/>
</dbReference>
<evidence type="ECO:0000256" key="6">
    <source>
        <dbReference type="PIRSR" id="PIRSR036894-2"/>
    </source>
</evidence>
<dbReference type="Proteomes" id="UP000007054">
    <property type="component" value="Chromosome"/>
</dbReference>
<dbReference type="HOGENOM" id="CLU_020529_0_1_9"/>
<dbReference type="CDD" id="cd07010">
    <property type="entry name" value="cupin_PMI_type_I_N_bac"/>
    <property type="match status" value="1"/>
</dbReference>
<comment type="cofactor">
    <cofactor evidence="5">
        <name>Zn(2+)</name>
        <dbReference type="ChEBI" id="CHEBI:29105"/>
    </cofactor>
    <text evidence="5">Binds 1 zinc ion per subunit.</text>
</comment>
<dbReference type="InterPro" id="IPR014710">
    <property type="entry name" value="RmlC-like_jellyroll"/>
</dbReference>
<keyword evidence="10" id="KW-1185">Reference proteome</keyword>
<dbReference type="GO" id="GO:0004476">
    <property type="term" value="F:mannose-6-phosphate isomerase activity"/>
    <property type="evidence" value="ECO:0007669"/>
    <property type="project" value="InterPro"/>
</dbReference>
<dbReference type="SUPFAM" id="SSF51182">
    <property type="entry name" value="RmlC-like cupins"/>
    <property type="match status" value="1"/>
</dbReference>
<evidence type="ECO:0000256" key="2">
    <source>
        <dbReference type="ARBA" id="ARBA00022833"/>
    </source>
</evidence>
<dbReference type="AlphaFoldDB" id="D4LAB4"/>
<evidence type="ECO:0000259" key="8">
    <source>
        <dbReference type="Pfam" id="PF21621"/>
    </source>
</evidence>
<dbReference type="STRING" id="213810.RUM_03200"/>
<dbReference type="EMBL" id="FP929052">
    <property type="protein sequence ID" value="CBL16559.1"/>
    <property type="molecule type" value="Genomic_DNA"/>
</dbReference>
<reference evidence="9" key="2">
    <citation type="submission" date="2010-03" db="EMBL/GenBank/DDBJ databases">
        <authorList>
            <person name="Pajon A."/>
        </authorList>
    </citation>
    <scope>NUCLEOTIDE SEQUENCE</scope>
    <source>
        <strain evidence="9">Type strain: 18P13</strain>
    </source>
</reference>
<evidence type="ECO:0000313" key="10">
    <source>
        <dbReference type="Proteomes" id="UP000007054"/>
    </source>
</evidence>
<evidence type="ECO:0000313" key="9">
    <source>
        <dbReference type="EMBL" id="CBL16559.1"/>
    </source>
</evidence>
<dbReference type="InterPro" id="IPR046457">
    <property type="entry name" value="PMI_typeI_cat"/>
</dbReference>
<feature type="active site" evidence="6">
    <location>
        <position position="191"/>
    </location>
</feature>
<dbReference type="PANTHER" id="PTHR42742:SF3">
    <property type="entry name" value="FRUCTOKINASE"/>
    <property type="match status" value="1"/>
</dbReference>
<keyword evidence="1 5" id="KW-0479">Metal-binding</keyword>
<evidence type="ECO:0000256" key="5">
    <source>
        <dbReference type="PIRSR" id="PIRSR036894-1"/>
    </source>
</evidence>
<dbReference type="InterPro" id="IPR014628">
    <property type="entry name" value="Man6P_isomerase_Firm_short"/>
</dbReference>
<sequence length="315" mass="34549">MQLIAPCKDYLWGGTRLREEFGKTSDKEKIAESWELSCHKDGVSRIANGKYAGMLLTEYLEHAGKAVLGTRGAAFRYFPVLIKLIDAKDNLSVQVHPDNEYALRVEGEYGKTEMWYIVDCEPGAKLIYGFAQEITKEEFRRRIADNTLLEAVHQVPVHKGDVFFIAAGTLHAIGAGILIAEIQQNSNTTYRVYDYGRVGADGKPRALHIDKAAEVTRLAPAKPYPASPPREHAGYTETLLAGCEYFTARRLDLHGAAKLDADQASFHHILLTEGHAVLTAGEDTLTLEKGASVFLPAGLGTYTLDGTGQAILTTV</sequence>
<feature type="domain" description="Phosphomannose isomerase type I catalytic" evidence="7">
    <location>
        <begin position="2"/>
        <end position="102"/>
    </location>
</feature>
<dbReference type="Gene3D" id="2.60.120.10">
    <property type="entry name" value="Jelly Rolls"/>
    <property type="match status" value="2"/>
</dbReference>